<keyword evidence="3" id="KW-0396">Initiation factor</keyword>
<dbReference type="PANTHER" id="PTHR12790:SF0">
    <property type="entry name" value="RNA POLYMERASE I-SPECIFIC TRANSCRIPTION INITIATION FACTOR RRN3-RELATED"/>
    <property type="match status" value="1"/>
</dbReference>
<dbReference type="GO" id="GO:0006361">
    <property type="term" value="P:transcription initiation at RNA polymerase I promoter"/>
    <property type="evidence" value="ECO:0007669"/>
    <property type="project" value="InterPro"/>
</dbReference>
<evidence type="ECO:0000256" key="1">
    <source>
        <dbReference type="ARBA" id="ARBA00010098"/>
    </source>
</evidence>
<dbReference type="InterPro" id="IPR007991">
    <property type="entry name" value="RNA_pol_I_trans_ini_fac_RRN3"/>
</dbReference>
<dbReference type="STRING" id="1316194.A0A1Q5TBQ2"/>
<comment type="caution">
    <text evidence="3">The sequence shown here is derived from an EMBL/GenBank/DDBJ whole genome shotgun (WGS) entry which is preliminary data.</text>
</comment>
<accession>A0A1Q5TBQ2</accession>
<dbReference type="Pfam" id="PF05327">
    <property type="entry name" value="RRN3"/>
    <property type="match status" value="1"/>
</dbReference>
<evidence type="ECO:0000256" key="2">
    <source>
        <dbReference type="SAM" id="MobiDB-lite"/>
    </source>
</evidence>
<comment type="similarity">
    <text evidence="1">Belongs to the RRN3 family.</text>
</comment>
<dbReference type="GO" id="GO:0001042">
    <property type="term" value="F:RNA polymerase I core binding"/>
    <property type="evidence" value="ECO:0007669"/>
    <property type="project" value="TreeGrafter"/>
</dbReference>
<evidence type="ECO:0000313" key="3">
    <source>
        <dbReference type="EMBL" id="OKO97666.1"/>
    </source>
</evidence>
<organism evidence="3 4">
    <name type="scientific">Penicillium subrubescens</name>
    <dbReference type="NCBI Taxonomy" id="1316194"/>
    <lineage>
        <taxon>Eukaryota</taxon>
        <taxon>Fungi</taxon>
        <taxon>Dikarya</taxon>
        <taxon>Ascomycota</taxon>
        <taxon>Pezizomycotina</taxon>
        <taxon>Eurotiomycetes</taxon>
        <taxon>Eurotiomycetidae</taxon>
        <taxon>Eurotiales</taxon>
        <taxon>Aspergillaceae</taxon>
        <taxon>Penicillium</taxon>
    </lineage>
</organism>
<feature type="compositionally biased region" description="Low complexity" evidence="2">
    <location>
        <begin position="17"/>
        <end position="33"/>
    </location>
</feature>
<reference evidence="3 4" key="1">
    <citation type="submission" date="2016-10" db="EMBL/GenBank/DDBJ databases">
        <title>Genome sequence of the ascomycete fungus Penicillium subrubescens.</title>
        <authorList>
            <person name="De Vries R.P."/>
            <person name="Peng M."/>
            <person name="Dilokpimol A."/>
            <person name="Hilden K."/>
            <person name="Makela M.R."/>
            <person name="Grigoriev I."/>
            <person name="Riley R."/>
            <person name="Granchi Z."/>
        </authorList>
    </citation>
    <scope>NUCLEOTIDE SEQUENCE [LARGE SCALE GENOMIC DNA]</scope>
    <source>
        <strain evidence="3 4">CBS 132785</strain>
    </source>
</reference>
<feature type="compositionally biased region" description="Acidic residues" evidence="2">
    <location>
        <begin position="339"/>
        <end position="358"/>
    </location>
</feature>
<evidence type="ECO:0000313" key="4">
    <source>
        <dbReference type="Proteomes" id="UP000186955"/>
    </source>
</evidence>
<dbReference type="GO" id="GO:0001181">
    <property type="term" value="F:RNA polymerase I general transcription initiation factor activity"/>
    <property type="evidence" value="ECO:0007669"/>
    <property type="project" value="InterPro"/>
</dbReference>
<protein>
    <submittedName>
        <fullName evidence="3">RNA polymerase I-specific transcription initiation factor rrn3</fullName>
    </submittedName>
</protein>
<dbReference type="EMBL" id="MNBE01000688">
    <property type="protein sequence ID" value="OKO97666.1"/>
    <property type="molecule type" value="Genomic_DNA"/>
</dbReference>
<dbReference type="PANTHER" id="PTHR12790">
    <property type="entry name" value="TRANSCRIPTION INITIATION FACTOR IA RRN3"/>
    <property type="match status" value="1"/>
</dbReference>
<keyword evidence="3" id="KW-0648">Protein biosynthesis</keyword>
<feature type="region of interest" description="Disordered" evidence="2">
    <location>
        <begin position="332"/>
        <end position="358"/>
    </location>
</feature>
<sequence length="694" mass="77388">MVSVATIPQPPALTATPSLKPSSKMLPSSSPVSILKTSKSAGTKRKMADLDRSLSPVSSVSDTFDDAAPPAKKRARVTFNENIQTHSWNQNDPATQTGMSVAMVREEIRRAIHRHVSSGESEAYDQIKEIFTADPKKAGDTLYSYDLPTHPTLKNHLLGLLSHIASLDRGCSSLVHAVLESEWLGRDEPYVKLFIRFLGNLAAAQGTYLGVIFKMLVSKLAGVARGTGSLPGYAVVPVSEIYARVHMALRHIVRLIPSGSGTLSPVLSHTFPYEADPAKSYIAYTRNLIQIISYAPELQSDILALITEKLVKIDVQIQVDLEDFEDELGENLLHGVSNDPDEEVDDDDDDDASILSEDEADEDRRVAEIKDNIHKVDGMIDILFEFYNSSFTTGTLDDQRNSLDLIISHFQSIILPTYKSRHSQFLLFHFSQLHPDLLSKMTSCFSDLIFGKVQPGIIRQSAAAYLASFIARGAHIPSSLVRKTFNEMSAQLVEMHDKYDAACRGPDLRRYGSFYATAQAVLYIFCFRWRDLTTASIEGDSPQQVDELEPSQIAFPPNVKDTLSKVIYSRLNPLKICSSGIVNEFARIAHHFQLLYVYPLIEKNKRLRISAFRSIASSGLVQMEREIRAGDHLGYQLDAYFPFDPYQLPRSRRWLEGDYVEWRGIPGLDQDDEDSDSGAEDGDEDEDGTATDEE</sequence>
<gene>
    <name evidence="3" type="ORF">PENSUB_9957</name>
</gene>
<dbReference type="GO" id="GO:0003743">
    <property type="term" value="F:translation initiation factor activity"/>
    <property type="evidence" value="ECO:0007669"/>
    <property type="project" value="UniProtKB-KW"/>
</dbReference>
<feature type="region of interest" description="Disordered" evidence="2">
    <location>
        <begin position="664"/>
        <end position="694"/>
    </location>
</feature>
<feature type="region of interest" description="Disordered" evidence="2">
    <location>
        <begin position="1"/>
        <end position="72"/>
    </location>
</feature>
<name>A0A1Q5TBQ2_9EURO</name>
<feature type="compositionally biased region" description="Acidic residues" evidence="2">
    <location>
        <begin position="669"/>
        <end position="694"/>
    </location>
</feature>
<proteinExistence type="inferred from homology"/>
<dbReference type="Proteomes" id="UP000186955">
    <property type="component" value="Unassembled WGS sequence"/>
</dbReference>
<dbReference type="AlphaFoldDB" id="A0A1Q5TBQ2"/>
<keyword evidence="4" id="KW-1185">Reference proteome</keyword>
<dbReference type="GO" id="GO:0005634">
    <property type="term" value="C:nucleus"/>
    <property type="evidence" value="ECO:0007669"/>
    <property type="project" value="TreeGrafter"/>
</dbReference>
<dbReference type="OrthoDB" id="26970at2759"/>